<dbReference type="GO" id="GO:0003690">
    <property type="term" value="F:double-stranded DNA binding"/>
    <property type="evidence" value="ECO:0007669"/>
    <property type="project" value="TreeGrafter"/>
</dbReference>
<dbReference type="GO" id="GO:0000018">
    <property type="term" value="P:regulation of DNA recombination"/>
    <property type="evidence" value="ECO:0007669"/>
    <property type="project" value="TreeGrafter"/>
</dbReference>
<reference evidence="7 8" key="1">
    <citation type="submission" date="2018-09" db="EMBL/GenBank/DDBJ databases">
        <authorList>
            <person name="Wang F."/>
        </authorList>
    </citation>
    <scope>NUCLEOTIDE SEQUENCE [LARGE SCALE GENOMIC DNA]</scope>
    <source>
        <strain evidence="7 8">PLHSC7-2</strain>
    </source>
</reference>
<dbReference type="InterPro" id="IPR007476">
    <property type="entry name" value="RdgC"/>
</dbReference>
<dbReference type="Proteomes" id="UP000283255">
    <property type="component" value="Unassembled WGS sequence"/>
</dbReference>
<keyword evidence="5 6" id="KW-0233">DNA recombination</keyword>
<dbReference type="Pfam" id="PF04381">
    <property type="entry name" value="RdgC"/>
    <property type="match status" value="1"/>
</dbReference>
<dbReference type="GO" id="GO:0006310">
    <property type="term" value="P:DNA recombination"/>
    <property type="evidence" value="ECO:0007669"/>
    <property type="project" value="UniProtKB-UniRule"/>
</dbReference>
<evidence type="ECO:0000256" key="2">
    <source>
        <dbReference type="ARBA" id="ARBA00008657"/>
    </source>
</evidence>
<dbReference type="NCBIfam" id="NF001462">
    <property type="entry name" value="PRK00321.1-3"/>
    <property type="match status" value="1"/>
</dbReference>
<comment type="similarity">
    <text evidence="2 6">Belongs to the RdgC family.</text>
</comment>
<evidence type="ECO:0000313" key="7">
    <source>
        <dbReference type="EMBL" id="RJG51350.1"/>
    </source>
</evidence>
<comment type="caution">
    <text evidence="7">The sequence shown here is derived from an EMBL/GenBank/DDBJ whole genome shotgun (WGS) entry which is preliminary data.</text>
</comment>
<sequence>MWFKNLQIYRFTRPFEHSIEALETTLADFTFSPCGSQDISKFGWVNAMGKMGQTLTHGADGHILICAKKEEKMLPGPVVKDMVEERALAQEEQNGRALKKKEKDALKEDVIMELLPRAFSRTSQTFAWIAPKSNLLVVDASSAKKADDLLALLRKALGSLPVVPLSLTTPPELTMTDWLNEGNIPAGFNVEDEAELRSALEHGGIIRCKQQDLSSDEIKAHLDADKLVTKLALNWQENISFILGEDMAVKRLKFSDVLREENEDVDADDFAARFDADFALMTGELSNFIPALVEALGGEETK</sequence>
<gene>
    <name evidence="6 7" type="primary">rdgC</name>
    <name evidence="7" type="ORF">D1Z90_01040</name>
</gene>
<evidence type="ECO:0000256" key="1">
    <source>
        <dbReference type="ARBA" id="ARBA00004453"/>
    </source>
</evidence>
<dbReference type="EMBL" id="QZCH01000001">
    <property type="protein sequence ID" value="RJG51350.1"/>
    <property type="molecule type" value="Genomic_DNA"/>
</dbReference>
<evidence type="ECO:0000313" key="8">
    <source>
        <dbReference type="Proteomes" id="UP000283255"/>
    </source>
</evidence>
<protein>
    <recommendedName>
        <fullName evidence="3 6">Recombination-associated protein RdgC</fullName>
    </recommendedName>
</protein>
<organism evidence="7 8">
    <name type="scientific">Motilimonas pumila</name>
    <dbReference type="NCBI Taxonomy" id="2303987"/>
    <lineage>
        <taxon>Bacteria</taxon>
        <taxon>Pseudomonadati</taxon>
        <taxon>Pseudomonadota</taxon>
        <taxon>Gammaproteobacteria</taxon>
        <taxon>Alteromonadales</taxon>
        <taxon>Alteromonadales genera incertae sedis</taxon>
        <taxon>Motilimonas</taxon>
    </lineage>
</organism>
<accession>A0A418YKJ3</accession>
<dbReference type="NCBIfam" id="NF001464">
    <property type="entry name" value="PRK00321.1-5"/>
    <property type="match status" value="1"/>
</dbReference>
<comment type="function">
    <text evidence="6">May be involved in recombination.</text>
</comment>
<dbReference type="OrthoDB" id="5290530at2"/>
<dbReference type="GO" id="GO:0005737">
    <property type="term" value="C:cytoplasm"/>
    <property type="evidence" value="ECO:0007669"/>
    <property type="project" value="UniProtKB-UniRule"/>
</dbReference>
<keyword evidence="4 6" id="KW-0963">Cytoplasm</keyword>
<evidence type="ECO:0000256" key="5">
    <source>
        <dbReference type="ARBA" id="ARBA00023172"/>
    </source>
</evidence>
<proteinExistence type="inferred from homology"/>
<dbReference type="PANTHER" id="PTHR38103:SF1">
    <property type="entry name" value="RECOMBINATION-ASSOCIATED PROTEIN RDGC"/>
    <property type="match status" value="1"/>
</dbReference>
<evidence type="ECO:0000256" key="3">
    <source>
        <dbReference type="ARBA" id="ARBA00022296"/>
    </source>
</evidence>
<dbReference type="HAMAP" id="MF_00194">
    <property type="entry name" value="RdgC"/>
    <property type="match status" value="1"/>
</dbReference>
<dbReference type="AlphaFoldDB" id="A0A418YKJ3"/>
<name>A0A418YKJ3_9GAMM</name>
<keyword evidence="8" id="KW-1185">Reference proteome</keyword>
<evidence type="ECO:0000256" key="6">
    <source>
        <dbReference type="HAMAP-Rule" id="MF_00194"/>
    </source>
</evidence>
<reference evidence="7 8" key="2">
    <citation type="submission" date="2019-01" db="EMBL/GenBank/DDBJ databases">
        <title>Motilimonas pumilus sp. nov., isolated from the gut of sea cucumber (Apostichopus japonicus).</title>
        <authorList>
            <person name="Wang F.-Q."/>
            <person name="Ren L.-H."/>
            <person name="Lin Y.-W."/>
            <person name="Sun G.-H."/>
            <person name="Du Z.-J."/>
            <person name="Zhao J.-X."/>
            <person name="Liu X.-J."/>
            <person name="Liu L.-J."/>
        </authorList>
    </citation>
    <scope>NUCLEOTIDE SEQUENCE [LARGE SCALE GENOMIC DNA]</scope>
    <source>
        <strain evidence="7 8">PLHSC7-2</strain>
    </source>
</reference>
<comment type="subcellular location">
    <subcellularLocation>
        <location evidence="1 6">Cytoplasm</location>
        <location evidence="1 6">Nucleoid</location>
    </subcellularLocation>
</comment>
<dbReference type="RefSeq" id="WP_119908897.1">
    <property type="nucleotide sequence ID" value="NZ_QZCH01000001.1"/>
</dbReference>
<dbReference type="GO" id="GO:0043590">
    <property type="term" value="C:bacterial nucleoid"/>
    <property type="evidence" value="ECO:0007669"/>
    <property type="project" value="TreeGrafter"/>
</dbReference>
<dbReference type="PANTHER" id="PTHR38103">
    <property type="entry name" value="RECOMBINATION-ASSOCIATED PROTEIN RDGC"/>
    <property type="match status" value="1"/>
</dbReference>
<evidence type="ECO:0000256" key="4">
    <source>
        <dbReference type="ARBA" id="ARBA00022490"/>
    </source>
</evidence>